<reference evidence="1" key="1">
    <citation type="journal article" date="2020" name="Nature">
        <title>Giant virus diversity and host interactions through global metagenomics.</title>
        <authorList>
            <person name="Schulz F."/>
            <person name="Roux S."/>
            <person name="Paez-Espino D."/>
            <person name="Jungbluth S."/>
            <person name="Walsh D.A."/>
            <person name="Denef V.J."/>
            <person name="McMahon K.D."/>
            <person name="Konstantinidis K.T."/>
            <person name="Eloe-Fadrosh E.A."/>
            <person name="Kyrpides N.C."/>
            <person name="Woyke T."/>
        </authorList>
    </citation>
    <scope>NUCLEOTIDE SEQUENCE</scope>
    <source>
        <strain evidence="1">GVMAG-M-3300010158-13</strain>
    </source>
</reference>
<sequence length="185" mass="20707">MTPAQAEDAGKILFPHGPLSEHGRLRYASNNSGKDGHLTSMTIKQVALVKNGSVSLYAQSHDYAGEPKTELRPVLEHEPIEDFKHVHPGQKLLVESFNLSYPVKSRKGRADATYSAVLTVKNIERPAYLSGKAIITFEEIDPATNTNIELYINPWTRSLTSYSNYYAFKPNKSEGLDQMKLWADK</sequence>
<evidence type="ECO:0000313" key="1">
    <source>
        <dbReference type="EMBL" id="QHS87924.1"/>
    </source>
</evidence>
<dbReference type="AlphaFoldDB" id="A0A6C0B7U5"/>
<organism evidence="1">
    <name type="scientific">viral metagenome</name>
    <dbReference type="NCBI Taxonomy" id="1070528"/>
    <lineage>
        <taxon>unclassified sequences</taxon>
        <taxon>metagenomes</taxon>
        <taxon>organismal metagenomes</taxon>
    </lineage>
</organism>
<dbReference type="EMBL" id="MN739089">
    <property type="protein sequence ID" value="QHS87924.1"/>
    <property type="molecule type" value="Genomic_DNA"/>
</dbReference>
<protein>
    <submittedName>
        <fullName evidence="1">Uncharacterized protein</fullName>
    </submittedName>
</protein>
<accession>A0A6C0B7U5</accession>
<name>A0A6C0B7U5_9ZZZZ</name>
<proteinExistence type="predicted"/>